<dbReference type="InterPro" id="IPR020826">
    <property type="entry name" value="Transketolase_BS"/>
</dbReference>
<dbReference type="InterPro" id="IPR033247">
    <property type="entry name" value="Transketolase_fam"/>
</dbReference>
<evidence type="ECO:0000256" key="12">
    <source>
        <dbReference type="PIRSR" id="PIRSR605478-2"/>
    </source>
</evidence>
<evidence type="ECO:0000256" key="10">
    <source>
        <dbReference type="NCBIfam" id="TIGR00232"/>
    </source>
</evidence>
<dbReference type="PROSITE" id="PS00802">
    <property type="entry name" value="TRANSKETOLASE_2"/>
    <property type="match status" value="1"/>
</dbReference>
<dbReference type="SUPFAM" id="SSF52518">
    <property type="entry name" value="Thiamin diphosphate-binding fold (THDP-binding)"/>
    <property type="match status" value="2"/>
</dbReference>
<dbReference type="STRING" id="1484.SA87_09555"/>
<evidence type="ECO:0000313" key="19">
    <source>
        <dbReference type="Proteomes" id="UP000243024"/>
    </source>
</evidence>
<feature type="binding site" evidence="13">
    <location>
        <position position="186"/>
    </location>
    <ligand>
        <name>thiamine diphosphate</name>
        <dbReference type="ChEBI" id="CHEBI:58937"/>
    </ligand>
</feature>
<dbReference type="SUPFAM" id="SSF52922">
    <property type="entry name" value="TK C-terminal domain-like"/>
    <property type="match status" value="1"/>
</dbReference>
<evidence type="ECO:0000256" key="4">
    <source>
        <dbReference type="ARBA" id="ARBA00016662"/>
    </source>
</evidence>
<keyword evidence="16" id="KW-0106">Calcium</keyword>
<evidence type="ECO:0000256" key="2">
    <source>
        <dbReference type="ARBA" id="ARBA00011738"/>
    </source>
</evidence>
<feature type="binding site" evidence="12">
    <location>
        <position position="355"/>
    </location>
    <ligand>
        <name>substrate</name>
    </ligand>
</feature>
<dbReference type="PANTHER" id="PTHR43522">
    <property type="entry name" value="TRANSKETOLASE"/>
    <property type="match status" value="1"/>
</dbReference>
<feature type="binding site" evidence="12">
    <location>
        <position position="27"/>
    </location>
    <ligand>
        <name>substrate</name>
    </ligand>
</feature>
<feature type="binding site" evidence="13">
    <location>
        <position position="261"/>
    </location>
    <ligand>
        <name>thiamine diphosphate</name>
        <dbReference type="ChEBI" id="CHEBI:58937"/>
    </ligand>
</feature>
<evidence type="ECO:0000256" key="15">
    <source>
        <dbReference type="PIRSR" id="PIRSR605478-5"/>
    </source>
</evidence>
<keyword evidence="7 14" id="KW-0460">Magnesium</keyword>
<feature type="binding site" evidence="14">
    <location>
        <position position="156"/>
    </location>
    <ligand>
        <name>Mg(2+)</name>
        <dbReference type="ChEBI" id="CHEBI:18420"/>
    </ligand>
</feature>
<evidence type="ECO:0000259" key="17">
    <source>
        <dbReference type="SMART" id="SM00861"/>
    </source>
</evidence>
<comment type="catalytic activity">
    <reaction evidence="9 16">
        <text>D-sedoheptulose 7-phosphate + D-glyceraldehyde 3-phosphate = aldehydo-D-ribose 5-phosphate + D-xylulose 5-phosphate</text>
        <dbReference type="Rhea" id="RHEA:10508"/>
        <dbReference type="ChEBI" id="CHEBI:57483"/>
        <dbReference type="ChEBI" id="CHEBI:57737"/>
        <dbReference type="ChEBI" id="CHEBI:58273"/>
        <dbReference type="ChEBI" id="CHEBI:59776"/>
        <dbReference type="EC" id="2.2.1.1"/>
    </reaction>
</comment>
<feature type="domain" description="Transketolase-like pyrimidine-binding" evidence="17">
    <location>
        <begin position="352"/>
        <end position="523"/>
    </location>
</feature>
<evidence type="ECO:0000256" key="1">
    <source>
        <dbReference type="ARBA" id="ARBA00007131"/>
    </source>
</evidence>
<keyword evidence="8 13" id="KW-0786">Thiamine pyrophosphate</keyword>
<evidence type="ECO:0000256" key="13">
    <source>
        <dbReference type="PIRSR" id="PIRSR605478-3"/>
    </source>
</evidence>
<comment type="cofactor">
    <cofactor evidence="13">
        <name>thiamine diphosphate</name>
        <dbReference type="ChEBI" id="CHEBI:58937"/>
    </cofactor>
    <text evidence="13">Binds 1 thiamine pyrophosphate per subunit. During the reaction, the substrate forms a covalent intermediate with the cofactor.</text>
</comment>
<evidence type="ECO:0000256" key="9">
    <source>
        <dbReference type="ARBA" id="ARBA00049473"/>
    </source>
</evidence>
<dbReference type="CDD" id="cd07033">
    <property type="entry name" value="TPP_PYR_DXS_TK_like"/>
    <property type="match status" value="1"/>
</dbReference>
<sequence>MGEAEARAIAAIRALAIDAIERAQSGHPGLPMGAAPMAYVLWTRHLVHNPKNPAWPDRDRFILSAGHGSMLLYALLHLTGYDVSLDDLKAFRQWGSKTPGHPEYGHTPGVEATTGPLGQGIAMAVGMAMAERHLAARFNRPGFPIVDHYTYTLVGDGDLMEGVAAEAASLAGHLKLGRLIALYDSNDVSLDGSTDKAFTEDVALRFRAYGWQVLRVDDGHDLEAIDRAIAAAKAEAERPSLIIVRTVIGYGSAKAGTSAVHGAPLGPEDAARAKAAYGWFHPPFDVPDDVRAHFAEVARRGEAAEAKWRDLFERYRAEHPALADAFLAALERKLPDDLAAALPTFAPGEKKIATRDASGTVLNALAQAIPTLIGGSADLASSNKTTLKGEADFGPPDYAGRNIWFGVREHAMGAILNGMALHGGLVVYGGTFFVFSDYLRPAMRLSALMGVPVLYVLTHDSIAVGEDGPTHQPIEHLASLRAMPNLFVFRPADANETAAAYAAALAAPKTPSALVLSRQGLPVLPETAERAMEGVRRGGYVLYEAGFRRDRPRVIFIATGSEVALARQAAERLFGEGVGVRVVSLPCWELFEAQPDDYRRAVLPPEVRARVTVEMASPFGWERYAGEAGVIVGIDRFGASAPGEVLVERFGFTAERLVAAAREALRRAGEAVGMPAGDDRGA</sequence>
<name>A0A132MG57_HYDSH</name>
<feature type="binding site" evidence="12">
    <location>
        <position position="261"/>
    </location>
    <ligand>
        <name>substrate</name>
    </ligand>
</feature>
<feature type="site" description="Important for catalytic activity" evidence="15">
    <location>
        <position position="27"/>
    </location>
</feature>
<evidence type="ECO:0000256" key="7">
    <source>
        <dbReference type="ARBA" id="ARBA00022842"/>
    </source>
</evidence>
<dbReference type="NCBIfam" id="TIGR00232">
    <property type="entry name" value="tktlase_bact"/>
    <property type="match status" value="1"/>
</dbReference>
<gene>
    <name evidence="18" type="ORF">SA87_09555</name>
</gene>
<feature type="binding site" evidence="12">
    <location>
        <position position="518"/>
    </location>
    <ligand>
        <name>substrate</name>
    </ligand>
</feature>
<comment type="subunit">
    <text evidence="2 16">Homodimer.</text>
</comment>
<comment type="cofactor">
    <cofactor evidence="16">
        <name>Mg(2+)</name>
        <dbReference type="ChEBI" id="CHEBI:18420"/>
    </cofactor>
    <cofactor evidence="16">
        <name>Ca(2+)</name>
        <dbReference type="ChEBI" id="CHEBI:29108"/>
    </cofactor>
    <cofactor evidence="16">
        <name>Mn(2+)</name>
        <dbReference type="ChEBI" id="CHEBI:29035"/>
    </cofactor>
    <cofactor evidence="16">
        <name>Co(2+)</name>
        <dbReference type="ChEBI" id="CHEBI:48828"/>
    </cofactor>
    <text evidence="16">Binds 1 Mg(2+) ion per subunit. Can also utilize other divalent metal cations, such as Ca(2+), Mn(2+) and Co(2+).</text>
</comment>
<keyword evidence="19" id="KW-1185">Reference proteome</keyword>
<dbReference type="InterPro" id="IPR005474">
    <property type="entry name" value="Transketolase_N"/>
</dbReference>
<reference evidence="18 19" key="1">
    <citation type="submission" date="2015-09" db="EMBL/GenBank/DDBJ databases">
        <title>Draft genome sequence of Hydrogenibacillus schlegelii DSM 2000.</title>
        <authorList>
            <person name="Hemp J."/>
        </authorList>
    </citation>
    <scope>NUCLEOTIDE SEQUENCE [LARGE SCALE GENOMIC DNA]</scope>
    <source>
        <strain evidence="18 19">MA 48</strain>
    </source>
</reference>
<dbReference type="FunFam" id="3.40.50.920:FF:000003">
    <property type="entry name" value="Transketolase"/>
    <property type="match status" value="1"/>
</dbReference>
<comment type="similarity">
    <text evidence="1 16">Belongs to the transketolase family.</text>
</comment>
<evidence type="ECO:0000256" key="6">
    <source>
        <dbReference type="ARBA" id="ARBA00022723"/>
    </source>
</evidence>
<proteinExistence type="inferred from homology"/>
<feature type="binding site" evidence="13">
    <location>
        <position position="67"/>
    </location>
    <ligand>
        <name>thiamine diphosphate</name>
        <dbReference type="ChEBI" id="CHEBI:58937"/>
    </ligand>
</feature>
<dbReference type="Proteomes" id="UP000243024">
    <property type="component" value="Unassembled WGS sequence"/>
</dbReference>
<dbReference type="GO" id="GO:0046872">
    <property type="term" value="F:metal ion binding"/>
    <property type="evidence" value="ECO:0007669"/>
    <property type="project" value="UniProtKB-KW"/>
</dbReference>
<organism evidence="18 19">
    <name type="scientific">Hydrogenibacillus schlegelii</name>
    <name type="common">Bacillus schlegelii</name>
    <dbReference type="NCBI Taxonomy" id="1484"/>
    <lineage>
        <taxon>Bacteria</taxon>
        <taxon>Bacillati</taxon>
        <taxon>Bacillota</taxon>
        <taxon>Bacilli</taxon>
        <taxon>Bacillales</taxon>
        <taxon>Bacillales Family X. Incertae Sedis</taxon>
        <taxon>Hydrogenibacillus</taxon>
    </lineage>
</organism>
<dbReference type="EC" id="2.2.1.1" evidence="3 10"/>
<dbReference type="InterPro" id="IPR005478">
    <property type="entry name" value="Transketolase_bac-like"/>
</dbReference>
<keyword evidence="6 14" id="KW-0479">Metal-binding</keyword>
<dbReference type="InterPro" id="IPR049557">
    <property type="entry name" value="Transketolase_CS"/>
</dbReference>
<keyword evidence="5 16" id="KW-0808">Transferase</keyword>
<protein>
    <recommendedName>
        <fullName evidence="4 10">Transketolase</fullName>
        <ecNumber evidence="3 10">2.2.1.1</ecNumber>
    </recommendedName>
</protein>
<feature type="binding site" evidence="13">
    <location>
        <position position="157"/>
    </location>
    <ligand>
        <name>thiamine diphosphate</name>
        <dbReference type="ChEBI" id="CHEBI:58937"/>
    </ligand>
</feature>
<feature type="binding site" evidence="14">
    <location>
        <position position="188"/>
    </location>
    <ligand>
        <name>Mg(2+)</name>
        <dbReference type="ChEBI" id="CHEBI:18420"/>
    </ligand>
</feature>
<dbReference type="Gene3D" id="3.40.50.920">
    <property type="match status" value="1"/>
</dbReference>
<feature type="binding site" evidence="13">
    <location>
        <begin position="115"/>
        <end position="117"/>
    </location>
    <ligand>
        <name>thiamine diphosphate</name>
        <dbReference type="ChEBI" id="CHEBI:58937"/>
    </ligand>
</feature>
<dbReference type="Pfam" id="PF00456">
    <property type="entry name" value="Transketolase_N"/>
    <property type="match status" value="1"/>
</dbReference>
<evidence type="ECO:0000256" key="5">
    <source>
        <dbReference type="ARBA" id="ARBA00022679"/>
    </source>
</evidence>
<evidence type="ECO:0000256" key="16">
    <source>
        <dbReference type="RuleBase" id="RU004996"/>
    </source>
</evidence>
<feature type="site" description="Important for catalytic activity" evidence="15">
    <location>
        <position position="261"/>
    </location>
</feature>
<dbReference type="SMART" id="SM00861">
    <property type="entry name" value="Transket_pyr"/>
    <property type="match status" value="1"/>
</dbReference>
<dbReference type="InterPro" id="IPR009014">
    <property type="entry name" value="Transketo_C/PFOR_II"/>
</dbReference>
<dbReference type="FunFam" id="3.40.50.970:FF:000003">
    <property type="entry name" value="Transketolase"/>
    <property type="match status" value="1"/>
</dbReference>
<dbReference type="Pfam" id="PF22613">
    <property type="entry name" value="Transketolase_C_1"/>
    <property type="match status" value="1"/>
</dbReference>
<comment type="caution">
    <text evidence="18">The sequence shown here is derived from an EMBL/GenBank/DDBJ whole genome shotgun (WGS) entry which is preliminary data.</text>
</comment>
<accession>A0A132MG57</accession>
<dbReference type="AlphaFoldDB" id="A0A132MG57"/>
<dbReference type="PANTHER" id="PTHR43522:SF2">
    <property type="entry name" value="TRANSKETOLASE 1-RELATED"/>
    <property type="match status" value="1"/>
</dbReference>
<evidence type="ECO:0000256" key="3">
    <source>
        <dbReference type="ARBA" id="ARBA00013152"/>
    </source>
</evidence>
<feature type="binding site" evidence="14">
    <location>
        <position position="186"/>
    </location>
    <ligand>
        <name>Mg(2+)</name>
        <dbReference type="ChEBI" id="CHEBI:18420"/>
    </ligand>
</feature>
<evidence type="ECO:0000256" key="14">
    <source>
        <dbReference type="PIRSR" id="PIRSR605478-4"/>
    </source>
</evidence>
<dbReference type="InterPro" id="IPR055152">
    <property type="entry name" value="Transketolase-like_C_2"/>
</dbReference>
<dbReference type="PROSITE" id="PS00801">
    <property type="entry name" value="TRANSKETOLASE_1"/>
    <property type="match status" value="1"/>
</dbReference>
<dbReference type="GO" id="GO:0005829">
    <property type="term" value="C:cytosol"/>
    <property type="evidence" value="ECO:0007669"/>
    <property type="project" value="TreeGrafter"/>
</dbReference>
<feature type="binding site" evidence="12">
    <location>
        <position position="382"/>
    </location>
    <ligand>
        <name>substrate</name>
    </ligand>
</feature>
<dbReference type="InterPro" id="IPR005475">
    <property type="entry name" value="Transketolase-like_Pyr-bd"/>
</dbReference>
<comment type="function">
    <text evidence="16">Catalyzes the transfer of a two-carbon ketol group from a ketose donor to an aldose acceptor, via a covalent intermediate with the cofactor thiamine pyrophosphate.</text>
</comment>
<comment type="cofactor">
    <cofactor evidence="14">
        <name>Mg(2+)</name>
        <dbReference type="ChEBI" id="CHEBI:18420"/>
    </cofactor>
    <text evidence="14">Binds 1 Mg(2+) ion per subunit. Can also utilize other divalent metal cations, such as Ca(2+), Mn(2+) and Co(2+).</text>
</comment>
<feature type="binding site" evidence="12">
    <location>
        <position position="471"/>
    </location>
    <ligand>
        <name>substrate</name>
    </ligand>
</feature>
<evidence type="ECO:0000313" key="18">
    <source>
        <dbReference type="EMBL" id="OAR04745.1"/>
    </source>
</evidence>
<feature type="binding site" evidence="12">
    <location>
        <position position="467"/>
    </location>
    <ligand>
        <name>substrate</name>
    </ligand>
</feature>
<feature type="binding site" evidence="13">
    <location>
        <position position="435"/>
    </location>
    <ligand>
        <name>thiamine diphosphate</name>
        <dbReference type="ChEBI" id="CHEBI:58937"/>
    </ligand>
</feature>
<evidence type="ECO:0000256" key="8">
    <source>
        <dbReference type="ARBA" id="ARBA00023052"/>
    </source>
</evidence>
<dbReference type="OrthoDB" id="8732661at2"/>
<dbReference type="EMBL" id="JXBB01000012">
    <property type="protein sequence ID" value="OAR04745.1"/>
    <property type="molecule type" value="Genomic_DNA"/>
</dbReference>
<feature type="binding site" evidence="12">
    <location>
        <position position="459"/>
    </location>
    <ligand>
        <name>substrate</name>
    </ligand>
</feature>
<dbReference type="InterPro" id="IPR029061">
    <property type="entry name" value="THDP-binding"/>
</dbReference>
<dbReference type="RefSeq" id="WP_066200166.1">
    <property type="nucleotide sequence ID" value="NZ_CBCSAS010000004.1"/>
</dbReference>
<dbReference type="FunFam" id="3.40.50.970:FF:000004">
    <property type="entry name" value="Transketolase"/>
    <property type="match status" value="1"/>
</dbReference>
<dbReference type="GO" id="GO:0006098">
    <property type="term" value="P:pentose-phosphate shunt"/>
    <property type="evidence" value="ECO:0007669"/>
    <property type="project" value="TreeGrafter"/>
</dbReference>
<dbReference type="CDD" id="cd02012">
    <property type="entry name" value="TPP_TK"/>
    <property type="match status" value="1"/>
</dbReference>
<dbReference type="Pfam" id="PF02779">
    <property type="entry name" value="Transket_pyr"/>
    <property type="match status" value="1"/>
</dbReference>
<dbReference type="GO" id="GO:0004802">
    <property type="term" value="F:transketolase activity"/>
    <property type="evidence" value="ECO:0007669"/>
    <property type="project" value="UniProtKB-UniRule"/>
</dbReference>
<feature type="active site" description="Proton donor" evidence="11">
    <location>
        <position position="409"/>
    </location>
</feature>
<evidence type="ECO:0000256" key="11">
    <source>
        <dbReference type="PIRSR" id="PIRSR605478-1"/>
    </source>
</evidence>
<dbReference type="Gene3D" id="3.40.50.970">
    <property type="match status" value="2"/>
</dbReference>